<protein>
    <submittedName>
        <fullName evidence="2">Uncharacterized protein</fullName>
    </submittedName>
</protein>
<feature type="region of interest" description="Disordered" evidence="1">
    <location>
        <begin position="297"/>
        <end position="331"/>
    </location>
</feature>
<reference evidence="2" key="1">
    <citation type="journal article" date="2020" name="Nat. Commun.">
        <title>Large-scale genome sequencing of mycorrhizal fungi provides insights into the early evolution of symbiotic traits.</title>
        <authorList>
            <person name="Miyauchi S."/>
            <person name="Kiss E."/>
            <person name="Kuo A."/>
            <person name="Drula E."/>
            <person name="Kohler A."/>
            <person name="Sanchez-Garcia M."/>
            <person name="Morin E."/>
            <person name="Andreopoulos B."/>
            <person name="Barry K.W."/>
            <person name="Bonito G."/>
            <person name="Buee M."/>
            <person name="Carver A."/>
            <person name="Chen C."/>
            <person name="Cichocki N."/>
            <person name="Clum A."/>
            <person name="Culley D."/>
            <person name="Crous P.W."/>
            <person name="Fauchery L."/>
            <person name="Girlanda M."/>
            <person name="Hayes R.D."/>
            <person name="Keri Z."/>
            <person name="LaButti K."/>
            <person name="Lipzen A."/>
            <person name="Lombard V."/>
            <person name="Magnuson J."/>
            <person name="Maillard F."/>
            <person name="Murat C."/>
            <person name="Nolan M."/>
            <person name="Ohm R.A."/>
            <person name="Pangilinan J."/>
            <person name="Pereira M.F."/>
            <person name="Perotto S."/>
            <person name="Peter M."/>
            <person name="Pfister S."/>
            <person name="Riley R."/>
            <person name="Sitrit Y."/>
            <person name="Stielow J.B."/>
            <person name="Szollosi G."/>
            <person name="Zifcakova L."/>
            <person name="Stursova M."/>
            <person name="Spatafora J.W."/>
            <person name="Tedersoo L."/>
            <person name="Vaario L.M."/>
            <person name="Yamada A."/>
            <person name="Yan M."/>
            <person name="Wang P."/>
            <person name="Xu J."/>
            <person name="Bruns T."/>
            <person name="Baldrian P."/>
            <person name="Vilgalys R."/>
            <person name="Dunand C."/>
            <person name="Henrissat B."/>
            <person name="Grigoriev I.V."/>
            <person name="Hibbett D."/>
            <person name="Nagy L.G."/>
            <person name="Martin F.M."/>
        </authorList>
    </citation>
    <scope>NUCLEOTIDE SEQUENCE</scope>
    <source>
        <strain evidence="2">UH-Tt-Lm1</strain>
    </source>
</reference>
<keyword evidence="3" id="KW-1185">Reference proteome</keyword>
<dbReference type="Proteomes" id="UP000736335">
    <property type="component" value="Unassembled WGS sequence"/>
</dbReference>
<sequence>MPPRRSDGKSKEQVEFLTSHLANFFIHQTAGSLDRFWPRVYEGWQKQWPIVPPAEDIKVHGSREKALSKLRAANNKNLRTWFHNKGRPTSKSSKSDLRLGQTEKRKLAPAQAYCNYNWESGLKDVVEARWDQHLKSQPTPTSAAQIPIDFKLKISKELYDALPPDERKQVEERRDAEWAKLYRPVRDIVDPQERDEKLTWHEHNQPTVAKTLSRALKNLEDQAGCIAHLLVGYVNPRDGTATFQNYSQGEGEFLDFRHFCGDDWNDVIEKRFTEWGMEIFGKPNTSGRSQFMFTNAPPVPQPTASSSTTRDSATPMEEYSEASPSPSINAVDDVEGVGIADVIALDEHAEDARAVPQEISATQQTPGPIEFISPQEIFGIPMSIEFTADNISTTSPVAVQLPSIAPSPLDFPRVTTPHQTTIAPVVSGPLLVTPLEPSQAVVSPLASEITDLVSSSDALGSPHQAKNHSVVDKLSGTHDLPQAPQVVGPHPAEGATNGMSGTTRSTYKTRVRTEGALAIQSRRDSVEGAPDVILTLGGSGYELPGRPYDSPLSTASSATSHHLKQTTTPFDNLIVPSSQQSLEGVLTIPVEINTTLSSISGEPAIPPQEEHLEASSPVVRKLSLFTPRIIPTYHIDRSDIPSWLIDRGRLDFILSVEAGGLWEKLIMTWLRQERRLGFGLDEKIGVNLNSTQKPKILGEYFKWHHNPSKGDSVVLPEFGEEVALWWYSIQPQWRPKSETHDSDYSYILAGGKKGVFLLILCLAWWDRAWAQKLEGEKPERHVAARAATKDDANLDPRSLPAHDCAWFNILCDLIYVLERAQGWPVPAKGGPATTGARSGRTKRAAEPANASPRKKKRSS</sequence>
<gene>
    <name evidence="2" type="ORF">BJ322DRAFT_1108800</name>
</gene>
<reference evidence="2" key="2">
    <citation type="submission" date="2020-11" db="EMBL/GenBank/DDBJ databases">
        <authorList>
            <consortium name="DOE Joint Genome Institute"/>
            <person name="Kuo A."/>
            <person name="Miyauchi S."/>
            <person name="Kiss E."/>
            <person name="Drula E."/>
            <person name="Kohler A."/>
            <person name="Sanchez-Garcia M."/>
            <person name="Andreopoulos B."/>
            <person name="Barry K.W."/>
            <person name="Bonito G."/>
            <person name="Buee M."/>
            <person name="Carver A."/>
            <person name="Chen C."/>
            <person name="Cichocki N."/>
            <person name="Clum A."/>
            <person name="Culley D."/>
            <person name="Crous P.W."/>
            <person name="Fauchery L."/>
            <person name="Girlanda M."/>
            <person name="Hayes R."/>
            <person name="Keri Z."/>
            <person name="Labutti K."/>
            <person name="Lipzen A."/>
            <person name="Lombard V."/>
            <person name="Magnuson J."/>
            <person name="Maillard F."/>
            <person name="Morin E."/>
            <person name="Murat C."/>
            <person name="Nolan M."/>
            <person name="Ohm R."/>
            <person name="Pangilinan J."/>
            <person name="Pereira M."/>
            <person name="Perotto S."/>
            <person name="Peter M."/>
            <person name="Riley R."/>
            <person name="Sitrit Y."/>
            <person name="Stielow B."/>
            <person name="Szollosi G."/>
            <person name="Zifcakova L."/>
            <person name="Stursova M."/>
            <person name="Spatafora J.W."/>
            <person name="Tedersoo L."/>
            <person name="Vaario L.-M."/>
            <person name="Yamada A."/>
            <person name="Yan M."/>
            <person name="Wang P."/>
            <person name="Xu J."/>
            <person name="Bruns T."/>
            <person name="Baldrian P."/>
            <person name="Vilgalys R."/>
            <person name="Henrissat B."/>
            <person name="Grigoriev I.V."/>
            <person name="Hibbett D."/>
            <person name="Nagy L.G."/>
            <person name="Martin F.M."/>
        </authorList>
    </citation>
    <scope>NUCLEOTIDE SEQUENCE</scope>
    <source>
        <strain evidence="2">UH-Tt-Lm1</strain>
    </source>
</reference>
<dbReference type="EMBL" id="WIUZ02000007">
    <property type="protein sequence ID" value="KAF9785355.1"/>
    <property type="molecule type" value="Genomic_DNA"/>
</dbReference>
<feature type="compositionally biased region" description="Low complexity" evidence="1">
    <location>
        <begin position="303"/>
        <end position="314"/>
    </location>
</feature>
<feature type="region of interest" description="Disordered" evidence="1">
    <location>
        <begin position="81"/>
        <end position="100"/>
    </location>
</feature>
<dbReference type="AlphaFoldDB" id="A0A9P6HEA3"/>
<proteinExistence type="predicted"/>
<evidence type="ECO:0000256" key="1">
    <source>
        <dbReference type="SAM" id="MobiDB-lite"/>
    </source>
</evidence>
<feature type="region of interest" description="Disordered" evidence="1">
    <location>
        <begin position="826"/>
        <end position="859"/>
    </location>
</feature>
<organism evidence="2 3">
    <name type="scientific">Thelephora terrestris</name>
    <dbReference type="NCBI Taxonomy" id="56493"/>
    <lineage>
        <taxon>Eukaryota</taxon>
        <taxon>Fungi</taxon>
        <taxon>Dikarya</taxon>
        <taxon>Basidiomycota</taxon>
        <taxon>Agaricomycotina</taxon>
        <taxon>Agaricomycetes</taxon>
        <taxon>Thelephorales</taxon>
        <taxon>Thelephoraceae</taxon>
        <taxon>Thelephora</taxon>
    </lineage>
</organism>
<comment type="caution">
    <text evidence="2">The sequence shown here is derived from an EMBL/GenBank/DDBJ whole genome shotgun (WGS) entry which is preliminary data.</text>
</comment>
<dbReference type="OrthoDB" id="2689771at2759"/>
<accession>A0A9P6HEA3</accession>
<name>A0A9P6HEA3_9AGAM</name>
<evidence type="ECO:0000313" key="3">
    <source>
        <dbReference type="Proteomes" id="UP000736335"/>
    </source>
</evidence>
<evidence type="ECO:0000313" key="2">
    <source>
        <dbReference type="EMBL" id="KAF9785355.1"/>
    </source>
</evidence>